<proteinExistence type="predicted"/>
<evidence type="ECO:0000256" key="1">
    <source>
        <dbReference type="ARBA" id="ARBA00022723"/>
    </source>
</evidence>
<reference evidence="4 5" key="1">
    <citation type="submission" date="2019-08" db="EMBL/GenBank/DDBJ databases">
        <title>Deep-cultivation of Planctomycetes and their phenomic and genomic characterization uncovers novel biology.</title>
        <authorList>
            <person name="Wiegand S."/>
            <person name="Jogler M."/>
            <person name="Boedeker C."/>
            <person name="Pinto D."/>
            <person name="Vollmers J."/>
            <person name="Rivas-Marin E."/>
            <person name="Kohn T."/>
            <person name="Peeters S.H."/>
            <person name="Heuer A."/>
            <person name="Rast P."/>
            <person name="Oberbeckmann S."/>
            <person name="Bunk B."/>
            <person name="Jeske O."/>
            <person name="Meyerdierks A."/>
            <person name="Storesund J.E."/>
            <person name="Kallscheuer N."/>
            <person name="Luecker S."/>
            <person name="Lage O.M."/>
            <person name="Pohl T."/>
            <person name="Merkel B.J."/>
            <person name="Hornburger P."/>
            <person name="Mueller R.-W."/>
            <person name="Bruemmer F."/>
            <person name="Labrenz M."/>
            <person name="Spormann A.M."/>
            <person name="Op den Camp H."/>
            <person name="Overmann J."/>
            <person name="Amann R."/>
            <person name="Jetten M.S.M."/>
            <person name="Mascher T."/>
            <person name="Medema M.H."/>
            <person name="Devos D.P."/>
            <person name="Kaster A.-K."/>
            <person name="Ovreas L."/>
            <person name="Rohde M."/>
            <person name="Galperin M.Y."/>
            <person name="Jogler C."/>
        </authorList>
    </citation>
    <scope>NUCLEOTIDE SEQUENCE [LARGE SCALE GENOMIC DNA]</scope>
    <source>
        <strain evidence="4 5">FC18</strain>
    </source>
</reference>
<dbReference type="EMBL" id="CP042912">
    <property type="protein sequence ID" value="QEG20322.1"/>
    <property type="molecule type" value="Genomic_DNA"/>
</dbReference>
<dbReference type="Pfam" id="PF04166">
    <property type="entry name" value="PdxA"/>
    <property type="match status" value="1"/>
</dbReference>
<dbReference type="GO" id="GO:0046872">
    <property type="term" value="F:metal ion binding"/>
    <property type="evidence" value="ECO:0007669"/>
    <property type="project" value="UniProtKB-KW"/>
</dbReference>
<accession>A0A5B9P5R5</accession>
<evidence type="ECO:0000313" key="4">
    <source>
        <dbReference type="EMBL" id="QEG20322.1"/>
    </source>
</evidence>
<dbReference type="RefSeq" id="WP_075082696.1">
    <property type="nucleotide sequence ID" value="NZ_CP042912.1"/>
</dbReference>
<keyword evidence="5" id="KW-1185">Reference proteome</keyword>
<evidence type="ECO:0000256" key="3">
    <source>
        <dbReference type="ARBA" id="ARBA00023027"/>
    </source>
</evidence>
<dbReference type="STRING" id="980251.GCA_001642875_04662"/>
<organism evidence="4 5">
    <name type="scientific">Mariniblastus fucicola</name>
    <dbReference type="NCBI Taxonomy" id="980251"/>
    <lineage>
        <taxon>Bacteria</taxon>
        <taxon>Pseudomonadati</taxon>
        <taxon>Planctomycetota</taxon>
        <taxon>Planctomycetia</taxon>
        <taxon>Pirellulales</taxon>
        <taxon>Pirellulaceae</taxon>
        <taxon>Mariniblastus</taxon>
    </lineage>
</organism>
<keyword evidence="3" id="KW-0520">NAD</keyword>
<dbReference type="GO" id="GO:0051287">
    <property type="term" value="F:NAD binding"/>
    <property type="evidence" value="ECO:0007669"/>
    <property type="project" value="InterPro"/>
</dbReference>
<dbReference type="PANTHER" id="PTHR30004">
    <property type="entry name" value="4-HYDROXYTHREONINE-4-PHOSPHATE DEHYDROGENASE"/>
    <property type="match status" value="1"/>
</dbReference>
<sequence length="314" mass="33714">MHKLPKIAVTMGDPAGVGPELCARLLAETNVADRCSLIIYGTAKVLDAAAEKLQLQLPEHCRVEEHPLQEDVVPGKVSAACGQASFDYIDQAIAAALNGTVDAVVTNPINKEAWNAANISYPGHTELFADRCDTDRFCMMMYAPSFSVAMATTHVGYDEVPSLLTTDRIVEVIELAADSIQRIQQRPARLTCLGLNPHAGEKGLFGNREEELIIAPAIEAARAKGIQIDGPLPPDTGFLPSRRESTDCYICMYHDQALIPFKALNFDTGVNVTLGLPMIRTSVDHGTAFDIAWQGIADVSSLVAAVDLAIKSAG</sequence>
<protein>
    <submittedName>
        <fullName evidence="4">4-hydroxythreonine-4-phosphate dehydrogenase</fullName>
        <ecNumber evidence="4">1.1.1.262</ecNumber>
    </submittedName>
</protein>
<dbReference type="GO" id="GO:0050570">
    <property type="term" value="F:4-hydroxythreonine-4-phosphate dehydrogenase activity"/>
    <property type="evidence" value="ECO:0007669"/>
    <property type="project" value="UniProtKB-EC"/>
</dbReference>
<dbReference type="PANTHER" id="PTHR30004:SF6">
    <property type="entry name" value="D-THREONATE 4-PHOSPHATE DEHYDROGENASE"/>
    <property type="match status" value="1"/>
</dbReference>
<dbReference type="Gene3D" id="3.40.718.10">
    <property type="entry name" value="Isopropylmalate Dehydrogenase"/>
    <property type="match status" value="1"/>
</dbReference>
<evidence type="ECO:0000256" key="2">
    <source>
        <dbReference type="ARBA" id="ARBA00023002"/>
    </source>
</evidence>
<dbReference type="AlphaFoldDB" id="A0A5B9P5R5"/>
<dbReference type="Proteomes" id="UP000322214">
    <property type="component" value="Chromosome"/>
</dbReference>
<keyword evidence="2 4" id="KW-0560">Oxidoreductase</keyword>
<evidence type="ECO:0000313" key="5">
    <source>
        <dbReference type="Proteomes" id="UP000322214"/>
    </source>
</evidence>
<dbReference type="InterPro" id="IPR005255">
    <property type="entry name" value="PdxA_fam"/>
</dbReference>
<dbReference type="KEGG" id="mff:MFFC18_01690"/>
<dbReference type="SUPFAM" id="SSF53659">
    <property type="entry name" value="Isocitrate/Isopropylmalate dehydrogenase-like"/>
    <property type="match status" value="1"/>
</dbReference>
<name>A0A5B9P5R5_9BACT</name>
<dbReference type="NCBIfam" id="TIGR00557">
    <property type="entry name" value="pdxA"/>
    <property type="match status" value="1"/>
</dbReference>
<dbReference type="EC" id="1.1.1.262" evidence="4"/>
<gene>
    <name evidence="4" type="primary">pdxA</name>
    <name evidence="4" type="ORF">MFFC18_01690</name>
</gene>
<keyword evidence="1" id="KW-0479">Metal-binding</keyword>